<name>A0A8H7V2T4_9FUNG</name>
<dbReference type="SUPFAM" id="SSF50685">
    <property type="entry name" value="Barwin-like endoglucanases"/>
    <property type="match status" value="1"/>
</dbReference>
<reference evidence="4" key="1">
    <citation type="submission" date="2020-12" db="EMBL/GenBank/DDBJ databases">
        <title>Metabolic potential, ecology and presence of endohyphal bacteria is reflected in genomic diversity of Mucoromycotina.</title>
        <authorList>
            <person name="Muszewska A."/>
            <person name="Okrasinska A."/>
            <person name="Steczkiewicz K."/>
            <person name="Drgas O."/>
            <person name="Orlowska M."/>
            <person name="Perlinska-Lenart U."/>
            <person name="Aleksandrzak-Piekarczyk T."/>
            <person name="Szatraj K."/>
            <person name="Zielenkiewicz U."/>
            <person name="Pilsyk S."/>
            <person name="Malc E."/>
            <person name="Mieczkowski P."/>
            <person name="Kruszewska J.S."/>
            <person name="Biernat P."/>
            <person name="Pawlowska J."/>
        </authorList>
    </citation>
    <scope>NUCLEOTIDE SEQUENCE</scope>
    <source>
        <strain evidence="4">CBS 226.32</strain>
    </source>
</reference>
<evidence type="ECO:0000256" key="2">
    <source>
        <dbReference type="SAM" id="SignalP"/>
    </source>
</evidence>
<organism evidence="4 5">
    <name type="scientific">Mucor plumbeus</name>
    <dbReference type="NCBI Taxonomy" id="97098"/>
    <lineage>
        <taxon>Eukaryota</taxon>
        <taxon>Fungi</taxon>
        <taxon>Fungi incertae sedis</taxon>
        <taxon>Mucoromycota</taxon>
        <taxon>Mucoromycotina</taxon>
        <taxon>Mucoromycetes</taxon>
        <taxon>Mucorales</taxon>
        <taxon>Mucorineae</taxon>
        <taxon>Mucoraceae</taxon>
        <taxon>Mucor</taxon>
    </lineage>
</organism>
<sequence length="129" mass="13459">MQLLLSTTISMFIASTLFMSIQAAPANALHIRGLMSGDATFYSVGTGSCGGSNSDNEMVAAISGELMKSGSKSSYCGKSITVKGKHGSVKLKIVDTCPGCKKGDIDMSRAAFEKIAKISDGRVPISWSL</sequence>
<dbReference type="EMBL" id="JAEPRC010000354">
    <property type="protein sequence ID" value="KAG2199344.1"/>
    <property type="molecule type" value="Genomic_DNA"/>
</dbReference>
<keyword evidence="1 2" id="KW-0732">Signal</keyword>
<keyword evidence="5" id="KW-1185">Reference proteome</keyword>
<dbReference type="PANTHER" id="PTHR31836:SF21">
    <property type="entry name" value="EXPANSIN-LIKE PROTEIN 7"/>
    <property type="match status" value="1"/>
</dbReference>
<dbReference type="OrthoDB" id="623670at2759"/>
<evidence type="ECO:0000313" key="5">
    <source>
        <dbReference type="Proteomes" id="UP000650833"/>
    </source>
</evidence>
<comment type="caution">
    <text evidence="4">The sequence shown here is derived from an EMBL/GenBank/DDBJ whole genome shotgun (WGS) entry which is preliminary data.</text>
</comment>
<dbReference type="InterPro" id="IPR009009">
    <property type="entry name" value="RlpA-like_DPBB"/>
</dbReference>
<evidence type="ECO:0000259" key="3">
    <source>
        <dbReference type="Pfam" id="PF03330"/>
    </source>
</evidence>
<dbReference type="AlphaFoldDB" id="A0A8H7V2T4"/>
<feature type="chain" id="PRO_5034255155" description="RlpA-like protein double-psi beta-barrel domain-containing protein" evidence="2">
    <location>
        <begin position="24"/>
        <end position="129"/>
    </location>
</feature>
<protein>
    <recommendedName>
        <fullName evidence="3">RlpA-like protein double-psi beta-barrel domain-containing protein</fullName>
    </recommendedName>
</protein>
<gene>
    <name evidence="4" type="ORF">INT46_001658</name>
</gene>
<proteinExistence type="predicted"/>
<dbReference type="Pfam" id="PF03330">
    <property type="entry name" value="DPBB_1"/>
    <property type="match status" value="1"/>
</dbReference>
<accession>A0A8H7V2T4</accession>
<dbReference type="Gene3D" id="2.40.40.10">
    <property type="entry name" value="RlpA-like domain"/>
    <property type="match status" value="1"/>
</dbReference>
<evidence type="ECO:0000256" key="1">
    <source>
        <dbReference type="ARBA" id="ARBA00022729"/>
    </source>
</evidence>
<dbReference type="CDD" id="cd22191">
    <property type="entry name" value="DPBB_RlpA_EXP_N-like"/>
    <property type="match status" value="1"/>
</dbReference>
<feature type="domain" description="RlpA-like protein double-psi beta-barrel" evidence="3">
    <location>
        <begin position="38"/>
        <end position="126"/>
    </location>
</feature>
<evidence type="ECO:0000313" key="4">
    <source>
        <dbReference type="EMBL" id="KAG2199344.1"/>
    </source>
</evidence>
<dbReference type="PANTHER" id="PTHR31836">
    <property type="match status" value="1"/>
</dbReference>
<dbReference type="Proteomes" id="UP000650833">
    <property type="component" value="Unassembled WGS sequence"/>
</dbReference>
<dbReference type="InterPro" id="IPR051477">
    <property type="entry name" value="Expansin_CellWall"/>
</dbReference>
<dbReference type="InterPro" id="IPR036908">
    <property type="entry name" value="RlpA-like_sf"/>
</dbReference>
<feature type="signal peptide" evidence="2">
    <location>
        <begin position="1"/>
        <end position="23"/>
    </location>
</feature>